<protein>
    <submittedName>
        <fullName evidence="1">Uncharacterized protein</fullName>
    </submittedName>
</protein>
<dbReference type="Proteomes" id="UP001456524">
    <property type="component" value="Unassembled WGS sequence"/>
</dbReference>
<evidence type="ECO:0000313" key="1">
    <source>
        <dbReference type="EMBL" id="KAK8178017.1"/>
    </source>
</evidence>
<evidence type="ECO:0000313" key="2">
    <source>
        <dbReference type="Proteomes" id="UP001456524"/>
    </source>
</evidence>
<name>A0ABR1Y8Q2_9PEZI</name>
<dbReference type="EMBL" id="JBBWUH010000001">
    <property type="protein sequence ID" value="KAK8178017.1"/>
    <property type="molecule type" value="Genomic_DNA"/>
</dbReference>
<proteinExistence type="predicted"/>
<keyword evidence="2" id="KW-1185">Reference proteome</keyword>
<sequence length="202" mass="22836">MSSPWCRVSPAPSTANWRCRLGDQRGSTHGPHPAVRHRFQALQFLTLYAVRWGGRGTQLCTRVVGPQEQRMCGRIEKKEGSEADDQPGVGCCIVRPFEHWPRVRLVQMGLFLQKPVDGKCSPGRSLQVQDKWESCFVFVADCVMMVLWRKTVKVVFTTEMVPVSANIVLPTLRVPNGAEPASTWLNVPWKDMSSTRIEHRAH</sequence>
<gene>
    <name evidence="1" type="ORF">IWX90DRAFT_40227</name>
</gene>
<comment type="caution">
    <text evidence="1">The sequence shown here is derived from an EMBL/GenBank/DDBJ whole genome shotgun (WGS) entry which is preliminary data.</text>
</comment>
<reference evidence="1 2" key="1">
    <citation type="journal article" date="2022" name="G3 (Bethesda)">
        <title>Enemy or ally: a genomic approach to elucidate the lifestyle of Phyllosticta citrichinaensis.</title>
        <authorList>
            <person name="Buijs V.A."/>
            <person name="Groenewald J.Z."/>
            <person name="Haridas S."/>
            <person name="LaButti K.M."/>
            <person name="Lipzen A."/>
            <person name="Martin F.M."/>
            <person name="Barry K."/>
            <person name="Grigoriev I.V."/>
            <person name="Crous P.W."/>
            <person name="Seidl M.F."/>
        </authorList>
    </citation>
    <scope>NUCLEOTIDE SEQUENCE [LARGE SCALE GENOMIC DNA]</scope>
    <source>
        <strain evidence="1 2">CBS 129764</strain>
    </source>
</reference>
<accession>A0ABR1Y8Q2</accession>
<organism evidence="1 2">
    <name type="scientific">Phyllosticta citrichinensis</name>
    <dbReference type="NCBI Taxonomy" id="1130410"/>
    <lineage>
        <taxon>Eukaryota</taxon>
        <taxon>Fungi</taxon>
        <taxon>Dikarya</taxon>
        <taxon>Ascomycota</taxon>
        <taxon>Pezizomycotina</taxon>
        <taxon>Dothideomycetes</taxon>
        <taxon>Dothideomycetes incertae sedis</taxon>
        <taxon>Botryosphaeriales</taxon>
        <taxon>Phyllostictaceae</taxon>
        <taxon>Phyllosticta</taxon>
    </lineage>
</organism>